<dbReference type="PANTHER" id="PTHR21633">
    <property type="entry name" value="IQ MOTIF CONTAINING F"/>
    <property type="match status" value="1"/>
</dbReference>
<reference evidence="3" key="2">
    <citation type="submission" date="2025-09" db="UniProtKB">
        <authorList>
            <consortium name="Ensembl"/>
        </authorList>
    </citation>
    <scope>IDENTIFICATION</scope>
</reference>
<keyword evidence="1" id="KW-0677">Repeat</keyword>
<dbReference type="Proteomes" id="UP000694385">
    <property type="component" value="Unassembled WGS sequence"/>
</dbReference>
<reference evidence="3" key="1">
    <citation type="submission" date="2025-08" db="UniProtKB">
        <authorList>
            <consortium name="Ensembl"/>
        </authorList>
    </citation>
    <scope>IDENTIFICATION</scope>
</reference>
<evidence type="ECO:0000313" key="4">
    <source>
        <dbReference type="Proteomes" id="UP000694385"/>
    </source>
</evidence>
<organism evidence="3 4">
    <name type="scientific">Jaculus jaculus</name>
    <name type="common">Lesser Egyptian jerboa</name>
    <dbReference type="NCBI Taxonomy" id="51337"/>
    <lineage>
        <taxon>Eukaryota</taxon>
        <taxon>Metazoa</taxon>
        <taxon>Chordata</taxon>
        <taxon>Craniata</taxon>
        <taxon>Vertebrata</taxon>
        <taxon>Euteleostomi</taxon>
        <taxon>Mammalia</taxon>
        <taxon>Eutheria</taxon>
        <taxon>Euarchontoglires</taxon>
        <taxon>Glires</taxon>
        <taxon>Rodentia</taxon>
        <taxon>Myomorpha</taxon>
        <taxon>Dipodoidea</taxon>
        <taxon>Dipodidae</taxon>
        <taxon>Dipodinae</taxon>
        <taxon>Jaculus</taxon>
    </lineage>
</organism>
<evidence type="ECO:0000256" key="1">
    <source>
        <dbReference type="ARBA" id="ARBA00022737"/>
    </source>
</evidence>
<evidence type="ECO:0000256" key="2">
    <source>
        <dbReference type="SAM" id="MobiDB-lite"/>
    </source>
</evidence>
<evidence type="ECO:0008006" key="5">
    <source>
        <dbReference type="Google" id="ProtNLM"/>
    </source>
</evidence>
<dbReference type="Pfam" id="PF00612">
    <property type="entry name" value="IQ"/>
    <property type="match status" value="3"/>
</dbReference>
<protein>
    <recommendedName>
        <fullName evidence="5">IQ motif containing F1</fullName>
    </recommendedName>
</protein>
<proteinExistence type="predicted"/>
<dbReference type="FunFam" id="1.20.5.190:FF:000015">
    <property type="entry name" value="IQ motif containing F5"/>
    <property type="match status" value="1"/>
</dbReference>
<dbReference type="FunFam" id="1.20.5.190:FF:000014">
    <property type="entry name" value="IQ motif containing F5"/>
    <property type="match status" value="1"/>
</dbReference>
<accession>A0A8C5KLZ4</accession>
<feature type="region of interest" description="Disordered" evidence="2">
    <location>
        <begin position="1"/>
        <end position="42"/>
    </location>
</feature>
<dbReference type="Gene3D" id="1.20.5.190">
    <property type="match status" value="2"/>
</dbReference>
<sequence>PKGEMLVDEAYQTNEPEKKKKKQPKPSPKPKVEEKKPSLPPSDKVLAATTIQKWWRGRLVQRTLFHAALRALIIQNWWRKTMARTLEKKRREALRSMVLQTRASATLQSWVRMLLVRQHYSRLLNAVRTIQVSWRSHSCHSQGFFQGSYELMGNQLRLSLDIFLGSHICRISDCIHFPIKN</sequence>
<keyword evidence="4" id="KW-1185">Reference proteome</keyword>
<dbReference type="AlphaFoldDB" id="A0A8C5KLZ4"/>
<dbReference type="GO" id="GO:0005516">
    <property type="term" value="F:calmodulin binding"/>
    <property type="evidence" value="ECO:0007669"/>
    <property type="project" value="TreeGrafter"/>
</dbReference>
<dbReference type="OMA" id="SWRWYNC"/>
<evidence type="ECO:0000313" key="3">
    <source>
        <dbReference type="Ensembl" id="ENSJJAP00000009623.1"/>
    </source>
</evidence>
<dbReference type="InterPro" id="IPR000048">
    <property type="entry name" value="IQ_motif_EF-hand-BS"/>
</dbReference>
<dbReference type="Ensembl" id="ENSJJAT00000016072.1">
    <property type="protein sequence ID" value="ENSJJAP00000009623.1"/>
    <property type="gene ID" value="ENSJJAG00000013442.1"/>
</dbReference>
<dbReference type="PROSITE" id="PS50096">
    <property type="entry name" value="IQ"/>
    <property type="match status" value="1"/>
</dbReference>
<dbReference type="GeneTree" id="ENSGT00390000004641"/>
<dbReference type="InterPro" id="IPR039887">
    <property type="entry name" value="IQCF"/>
</dbReference>
<dbReference type="PANTHER" id="PTHR21633:SF10">
    <property type="entry name" value="IQ MOTIF CONTAINING F4"/>
    <property type="match status" value="1"/>
</dbReference>
<dbReference type="SMART" id="SM00015">
    <property type="entry name" value="IQ"/>
    <property type="match status" value="3"/>
</dbReference>
<name>A0A8C5KLZ4_JACJA</name>